<accession>A0AAE0Y1N2</accession>
<organism evidence="1 2">
    <name type="scientific">Elysia crispata</name>
    <name type="common">lettuce slug</name>
    <dbReference type="NCBI Taxonomy" id="231223"/>
    <lineage>
        <taxon>Eukaryota</taxon>
        <taxon>Metazoa</taxon>
        <taxon>Spiralia</taxon>
        <taxon>Lophotrochozoa</taxon>
        <taxon>Mollusca</taxon>
        <taxon>Gastropoda</taxon>
        <taxon>Heterobranchia</taxon>
        <taxon>Euthyneura</taxon>
        <taxon>Panpulmonata</taxon>
        <taxon>Sacoglossa</taxon>
        <taxon>Placobranchoidea</taxon>
        <taxon>Plakobranchidae</taxon>
        <taxon>Elysia</taxon>
    </lineage>
</organism>
<protein>
    <submittedName>
        <fullName evidence="1">Uncharacterized protein</fullName>
    </submittedName>
</protein>
<comment type="caution">
    <text evidence="1">The sequence shown here is derived from an EMBL/GenBank/DDBJ whole genome shotgun (WGS) entry which is preliminary data.</text>
</comment>
<proteinExistence type="predicted"/>
<evidence type="ECO:0000313" key="1">
    <source>
        <dbReference type="EMBL" id="KAK3729846.1"/>
    </source>
</evidence>
<dbReference type="EMBL" id="JAWDGP010007111">
    <property type="protein sequence ID" value="KAK3729846.1"/>
    <property type="molecule type" value="Genomic_DNA"/>
</dbReference>
<keyword evidence="2" id="KW-1185">Reference proteome</keyword>
<reference evidence="1" key="1">
    <citation type="journal article" date="2023" name="G3 (Bethesda)">
        <title>A reference genome for the long-term kleptoplast-retaining sea slug Elysia crispata morphotype clarki.</title>
        <authorList>
            <person name="Eastman K.E."/>
            <person name="Pendleton A.L."/>
            <person name="Shaikh M.A."/>
            <person name="Suttiyut T."/>
            <person name="Ogas R."/>
            <person name="Tomko P."/>
            <person name="Gavelis G."/>
            <person name="Widhalm J.R."/>
            <person name="Wisecaver J.H."/>
        </authorList>
    </citation>
    <scope>NUCLEOTIDE SEQUENCE</scope>
    <source>
        <strain evidence="1">ECLA1</strain>
    </source>
</reference>
<sequence>MGESRLNVPQVAHIQFKGYGWADERTIMVNKRCMETKYYLGSEHRLGMTKLEERERKKAHPGRYWPRELFWIL</sequence>
<name>A0AAE0Y1N2_9GAST</name>
<dbReference type="Proteomes" id="UP001283361">
    <property type="component" value="Unassembled WGS sequence"/>
</dbReference>
<evidence type="ECO:0000313" key="2">
    <source>
        <dbReference type="Proteomes" id="UP001283361"/>
    </source>
</evidence>
<dbReference type="AlphaFoldDB" id="A0AAE0Y1N2"/>
<gene>
    <name evidence="1" type="ORF">RRG08_058162</name>
</gene>